<evidence type="ECO:0000313" key="2">
    <source>
        <dbReference type="Proteomes" id="UP000193045"/>
    </source>
</evidence>
<reference evidence="1 2" key="1">
    <citation type="submission" date="2010-04" db="EMBL/GenBank/DDBJ databases">
        <title>The Genome Sequence of Escherichia coli H386.</title>
        <authorList>
            <consortium name="The Broad Institute Genome Sequencing Platform"/>
            <consortium name="The Broad Institute Genome Sequencing Center for Infectious Disease"/>
            <person name="Feldgarden M."/>
            <person name="Gordon D.M."/>
            <person name="Johnson J.R."/>
            <person name="Johnston B.D."/>
            <person name="Young S."/>
            <person name="Zeng Q."/>
            <person name="Koehrsen M."/>
            <person name="Alvarado L."/>
            <person name="Berlin A.M."/>
            <person name="Borenstein D."/>
            <person name="Chapman S.B."/>
            <person name="Chen Z."/>
            <person name="Engels R."/>
            <person name="Freedman E."/>
            <person name="Gellesch M."/>
            <person name="Goldberg J."/>
            <person name="Griggs A."/>
            <person name="Gujja S."/>
            <person name="Heilman E.R."/>
            <person name="Heiman D.I."/>
            <person name="Hepburn T.A."/>
            <person name="Howarth C."/>
            <person name="Jen D."/>
            <person name="Larson L."/>
            <person name="Mehta T."/>
            <person name="Park D."/>
            <person name="Pearson M."/>
            <person name="Richards J."/>
            <person name="Roberts A."/>
            <person name="Saif S."/>
            <person name="Shea T.D."/>
            <person name="Shenoy N."/>
            <person name="Sisk P."/>
            <person name="Stolte C."/>
            <person name="Sykes S.N."/>
            <person name="Walk T."/>
            <person name="White J."/>
            <person name="Yandava C."/>
            <person name="Haas B."/>
            <person name="Henn M.R."/>
            <person name="Nusbaum C."/>
            <person name="Birren B."/>
        </authorList>
    </citation>
    <scope>NUCLEOTIDE SEQUENCE [LARGE SCALE GENOMIC DNA]</scope>
    <source>
        <strain evidence="1 2">H386</strain>
    </source>
</reference>
<proteinExistence type="predicted"/>
<organism evidence="1 2">
    <name type="scientific">Escherichia coli H386</name>
    <dbReference type="NCBI Taxonomy" id="656397"/>
    <lineage>
        <taxon>Bacteria</taxon>
        <taxon>Pseudomonadati</taxon>
        <taxon>Pseudomonadota</taxon>
        <taxon>Gammaproteobacteria</taxon>
        <taxon>Enterobacterales</taxon>
        <taxon>Enterobacteriaceae</taxon>
        <taxon>Escherichia</taxon>
    </lineage>
</organism>
<gene>
    <name evidence="1" type="ORF">ECVG_00198</name>
</gene>
<protein>
    <submittedName>
        <fullName evidence="1">Protein PerC (Protein bfpW)</fullName>
    </submittedName>
</protein>
<accession>A0A1X3JE77</accession>
<name>A0A1X3JE77_ECOLX</name>
<dbReference type="AlphaFoldDB" id="A0A1X3JE77"/>
<dbReference type="InterPro" id="IPR024684">
    <property type="entry name" value="Tscrpt_act_PerC/SfV_Orf40"/>
</dbReference>
<evidence type="ECO:0000313" key="1">
    <source>
        <dbReference type="EMBL" id="OSL06406.1"/>
    </source>
</evidence>
<sequence>MSMIHDSKAEDLEAKGLYRRAAARWAEVMQQVNTDKEREQAVKRRAECIHKATRSPVMLDNFGGLREAANRTQADMGIEVAKSVWRNYQTDKVL</sequence>
<dbReference type="EMBL" id="ADJB01000070">
    <property type="protein sequence ID" value="OSL06406.1"/>
    <property type="molecule type" value="Genomic_DNA"/>
</dbReference>
<comment type="caution">
    <text evidence="1">The sequence shown here is derived from an EMBL/GenBank/DDBJ whole genome shotgun (WGS) entry which is preliminary data.</text>
</comment>
<dbReference type="Pfam" id="PF06069">
    <property type="entry name" value="PerC"/>
    <property type="match status" value="1"/>
</dbReference>
<dbReference type="Proteomes" id="UP000193045">
    <property type="component" value="Unassembled WGS sequence"/>
</dbReference>